<dbReference type="GO" id="GO:0055052">
    <property type="term" value="C:ATP-binding cassette (ABC) transporter complex, substrate-binding subunit-containing"/>
    <property type="evidence" value="ECO:0007669"/>
    <property type="project" value="TreeGrafter"/>
</dbReference>
<dbReference type="EMBL" id="QKVK01000008">
    <property type="protein sequence ID" value="PZF75752.1"/>
    <property type="molecule type" value="Genomic_DNA"/>
</dbReference>
<dbReference type="GO" id="GO:0005524">
    <property type="term" value="F:ATP binding"/>
    <property type="evidence" value="ECO:0007669"/>
    <property type="project" value="UniProtKB-KW"/>
</dbReference>
<evidence type="ECO:0000256" key="5">
    <source>
        <dbReference type="ARBA" id="ARBA00022840"/>
    </source>
</evidence>
<evidence type="ECO:0000256" key="4">
    <source>
        <dbReference type="ARBA" id="ARBA00022741"/>
    </source>
</evidence>
<dbReference type="SUPFAM" id="SSF50331">
    <property type="entry name" value="MOP-like"/>
    <property type="match status" value="1"/>
</dbReference>
<organism evidence="7 8">
    <name type="scientific">Aestuariivirga litoralis</name>
    <dbReference type="NCBI Taxonomy" id="2650924"/>
    <lineage>
        <taxon>Bacteria</taxon>
        <taxon>Pseudomonadati</taxon>
        <taxon>Pseudomonadota</taxon>
        <taxon>Alphaproteobacteria</taxon>
        <taxon>Hyphomicrobiales</taxon>
        <taxon>Aestuariivirgaceae</taxon>
        <taxon>Aestuariivirga</taxon>
    </lineage>
</organism>
<reference evidence="8" key="1">
    <citation type="submission" date="2018-06" db="EMBL/GenBank/DDBJ databases">
        <title>Aestuariibacter litoralis strain KCTC 52945T.</title>
        <authorList>
            <person name="Li X."/>
            <person name="Salam N."/>
            <person name="Li J.-L."/>
            <person name="Chen Y.-M."/>
            <person name="Yang Z.-W."/>
            <person name="Zhang L.-Y."/>
            <person name="Han M.-X."/>
            <person name="Xiao M."/>
            <person name="Li W.-J."/>
        </authorList>
    </citation>
    <scope>NUCLEOTIDE SEQUENCE [LARGE SCALE GENOMIC DNA]</scope>
    <source>
        <strain evidence="8">KCTC 52945</strain>
    </source>
</reference>
<evidence type="ECO:0000259" key="6">
    <source>
        <dbReference type="PROSITE" id="PS50893"/>
    </source>
</evidence>
<protein>
    <submittedName>
        <fullName evidence="7">ABC transporter ATP-binding protein</fullName>
    </submittedName>
</protein>
<dbReference type="GO" id="GO:0016887">
    <property type="term" value="F:ATP hydrolysis activity"/>
    <property type="evidence" value="ECO:0007669"/>
    <property type="project" value="InterPro"/>
</dbReference>
<keyword evidence="5 7" id="KW-0067">ATP-binding</keyword>
<sequence>MSTIEIRKVTKQFGSFTAVKDADLKVEAGEVVCLLGPSGCGKTTTLRMIAGLERATSGDVIIAGQRMNELPPQKRDIAMVFQFYALYPALTVGQNIAMPLHSEGLSKADSDARVMKVAKIMHLTEVLDRMPNQISEGEKQRLAVARAIVRDPNCFLFDEPLSRLDVELRHSMRGQIKEVLTGLSKATVIVTHDQLEALTMASRIAIMKDGVIEQVGTPHEVFAKPTNVFVASFIGTPQMNLVEADLQSFGDGKAAVVMAGQSLSIAADPAVSRLRPSKVTVGIRPRAFTTVQDKAGDTIAAQAELIEPMGAETLIHARTASGGDIRVVVPRDKRVKVGEALHLRPDPRQTHFFGEDGKAVRA</sequence>
<name>A0A2W2AQ80_9HYPH</name>
<dbReference type="Gene3D" id="3.40.50.300">
    <property type="entry name" value="P-loop containing nucleotide triphosphate hydrolases"/>
    <property type="match status" value="1"/>
</dbReference>
<accession>A0A2W2AQ80</accession>
<evidence type="ECO:0000313" key="7">
    <source>
        <dbReference type="EMBL" id="PZF75752.1"/>
    </source>
</evidence>
<evidence type="ECO:0000256" key="1">
    <source>
        <dbReference type="ARBA" id="ARBA00004417"/>
    </source>
</evidence>
<dbReference type="Proteomes" id="UP000248795">
    <property type="component" value="Unassembled WGS sequence"/>
</dbReference>
<dbReference type="InterPro" id="IPR008995">
    <property type="entry name" value="Mo/tungstate-bd_C_term_dom"/>
</dbReference>
<dbReference type="InterPro" id="IPR003439">
    <property type="entry name" value="ABC_transporter-like_ATP-bd"/>
</dbReference>
<dbReference type="GO" id="GO:0140359">
    <property type="term" value="F:ABC-type transporter activity"/>
    <property type="evidence" value="ECO:0007669"/>
    <property type="project" value="UniProtKB-ARBA"/>
</dbReference>
<dbReference type="Pfam" id="PF08402">
    <property type="entry name" value="TOBE_2"/>
    <property type="match status" value="1"/>
</dbReference>
<dbReference type="Gene3D" id="2.40.50.140">
    <property type="entry name" value="Nucleic acid-binding proteins"/>
    <property type="match status" value="1"/>
</dbReference>
<keyword evidence="4" id="KW-0547">Nucleotide-binding</keyword>
<comment type="similarity">
    <text evidence="2">Belongs to the ABC transporter superfamily.</text>
</comment>
<dbReference type="InterPro" id="IPR013611">
    <property type="entry name" value="Transp-assoc_OB_typ2"/>
</dbReference>
<evidence type="ECO:0000256" key="3">
    <source>
        <dbReference type="ARBA" id="ARBA00022448"/>
    </source>
</evidence>
<dbReference type="FunFam" id="3.40.50.300:FF:000042">
    <property type="entry name" value="Maltose/maltodextrin ABC transporter, ATP-binding protein"/>
    <property type="match status" value="1"/>
</dbReference>
<comment type="subcellular location">
    <subcellularLocation>
        <location evidence="1">Cell inner membrane</location>
        <topology evidence="1">Peripheral membrane protein</topology>
    </subcellularLocation>
</comment>
<keyword evidence="8" id="KW-1185">Reference proteome</keyword>
<evidence type="ECO:0000256" key="2">
    <source>
        <dbReference type="ARBA" id="ARBA00005417"/>
    </source>
</evidence>
<feature type="domain" description="ABC transporter" evidence="6">
    <location>
        <begin position="4"/>
        <end position="234"/>
    </location>
</feature>
<comment type="caution">
    <text evidence="7">The sequence shown here is derived from an EMBL/GenBank/DDBJ whole genome shotgun (WGS) entry which is preliminary data.</text>
</comment>
<proteinExistence type="inferred from homology"/>
<dbReference type="InterPro" id="IPR003593">
    <property type="entry name" value="AAA+_ATPase"/>
</dbReference>
<dbReference type="Gene3D" id="2.40.50.100">
    <property type="match status" value="1"/>
</dbReference>
<dbReference type="InterPro" id="IPR047641">
    <property type="entry name" value="ABC_transpr_MalK/UgpC-like"/>
</dbReference>
<dbReference type="Pfam" id="PF00005">
    <property type="entry name" value="ABC_tran"/>
    <property type="match status" value="1"/>
</dbReference>
<dbReference type="SMART" id="SM00382">
    <property type="entry name" value="AAA"/>
    <property type="match status" value="1"/>
</dbReference>
<dbReference type="InterPro" id="IPR012340">
    <property type="entry name" value="NA-bd_OB-fold"/>
</dbReference>
<dbReference type="PANTHER" id="PTHR43875">
    <property type="entry name" value="MALTODEXTRIN IMPORT ATP-BINDING PROTEIN MSMX"/>
    <property type="match status" value="1"/>
</dbReference>
<dbReference type="PROSITE" id="PS50893">
    <property type="entry name" value="ABC_TRANSPORTER_2"/>
    <property type="match status" value="1"/>
</dbReference>
<dbReference type="RefSeq" id="WP_111199559.1">
    <property type="nucleotide sequence ID" value="NZ_QKVK01000008.1"/>
</dbReference>
<gene>
    <name evidence="7" type="ORF">DK847_16095</name>
</gene>
<evidence type="ECO:0000313" key="8">
    <source>
        <dbReference type="Proteomes" id="UP000248795"/>
    </source>
</evidence>
<dbReference type="AlphaFoldDB" id="A0A2W2AQ80"/>
<dbReference type="PANTHER" id="PTHR43875:SF10">
    <property type="entry name" value="BLL2173 PROTEIN"/>
    <property type="match status" value="1"/>
</dbReference>
<keyword evidence="3" id="KW-0813">Transport</keyword>
<dbReference type="SUPFAM" id="SSF52540">
    <property type="entry name" value="P-loop containing nucleoside triphosphate hydrolases"/>
    <property type="match status" value="1"/>
</dbReference>
<dbReference type="InterPro" id="IPR027417">
    <property type="entry name" value="P-loop_NTPase"/>
</dbReference>